<proteinExistence type="inferred from homology"/>
<dbReference type="PANTHER" id="PTHR21314">
    <property type="entry name" value="QUEUOSINE 5'-PHOSPHATE N-GLYCOSYLASE_HYDROLASE-RELATED"/>
    <property type="match status" value="1"/>
</dbReference>
<dbReference type="AlphaFoldDB" id="A0A0S4J080"/>
<keyword evidence="7" id="KW-1133">Transmembrane helix</keyword>
<evidence type="ECO:0000256" key="5">
    <source>
        <dbReference type="ARBA" id="ARBA00048204"/>
    </source>
</evidence>
<dbReference type="PANTHER" id="PTHR21314:SF0">
    <property type="entry name" value="QUEUOSINE 5'-PHOSPHATE N-GLYCOSYLASE_HYDROLASE"/>
    <property type="match status" value="1"/>
</dbReference>
<dbReference type="Pfam" id="PF10343">
    <property type="entry name" value="Q_salvage"/>
    <property type="match status" value="1"/>
</dbReference>
<evidence type="ECO:0000256" key="2">
    <source>
        <dbReference type="ARBA" id="ARBA00035119"/>
    </source>
</evidence>
<evidence type="ECO:0000313" key="9">
    <source>
        <dbReference type="Proteomes" id="UP000051952"/>
    </source>
</evidence>
<feature type="transmembrane region" description="Helical" evidence="7">
    <location>
        <begin position="190"/>
        <end position="208"/>
    </location>
</feature>
<comment type="catalytic activity">
    <reaction evidence="5 6">
        <text>queuosine 5'-phosphate + H2O = queuine + D-ribose 5-phosphate</text>
        <dbReference type="Rhea" id="RHEA:75387"/>
        <dbReference type="ChEBI" id="CHEBI:15377"/>
        <dbReference type="ChEBI" id="CHEBI:17433"/>
        <dbReference type="ChEBI" id="CHEBI:78346"/>
        <dbReference type="ChEBI" id="CHEBI:194371"/>
    </reaction>
    <physiologicalReaction direction="left-to-right" evidence="5 6">
        <dbReference type="Rhea" id="RHEA:75388"/>
    </physiologicalReaction>
</comment>
<dbReference type="GO" id="GO:0006400">
    <property type="term" value="P:tRNA modification"/>
    <property type="evidence" value="ECO:0007669"/>
    <property type="project" value="TreeGrafter"/>
</dbReference>
<evidence type="ECO:0000313" key="8">
    <source>
        <dbReference type="EMBL" id="CUG06198.1"/>
    </source>
</evidence>
<gene>
    <name evidence="8" type="ORF">BSAL_71950</name>
</gene>
<dbReference type="InterPro" id="IPR019438">
    <property type="entry name" value="Q_salvage"/>
</dbReference>
<name>A0A0S4J080_BODSA</name>
<evidence type="ECO:0000256" key="3">
    <source>
        <dbReference type="ARBA" id="ARBA00035306"/>
    </source>
</evidence>
<keyword evidence="7" id="KW-0472">Membrane</keyword>
<accession>A0A0S4J080</accession>
<comment type="function">
    <text evidence="6">Catalyzes the hydrolysis of queuosine 5'-phosphate, releasing the nucleobase queuine (q). Is required for salvage of queuine from exogenous queuosine (Q) that is imported and then converted to queuosine 5'-phosphate intracellularly.</text>
</comment>
<sequence length="218" mass="24110">MEKHRMTLFSESSASGGCCGFLNALIDLHPRYLDANMLSFAGGSSSCYVYLLKLAQLTVIALEAAFPQEIRFADSSRLCVCSDYQLPKALRVSGLIAYNTDLASKVDGRVLLGNGSREEVEIRVASTISAAQLMEWANSTYLPSLEENESALATTRHIKGARVDISSLDYALWFYGRSFKDQPHHLCRTVMYLLFFFAVLVSFLGFSLSCQTLDGKQS</sequence>
<organism evidence="8 9">
    <name type="scientific">Bodo saltans</name>
    <name type="common">Flagellated protozoan</name>
    <dbReference type="NCBI Taxonomy" id="75058"/>
    <lineage>
        <taxon>Eukaryota</taxon>
        <taxon>Discoba</taxon>
        <taxon>Euglenozoa</taxon>
        <taxon>Kinetoplastea</taxon>
        <taxon>Metakinetoplastina</taxon>
        <taxon>Eubodonida</taxon>
        <taxon>Bodonidae</taxon>
        <taxon>Bodo</taxon>
    </lineage>
</organism>
<protein>
    <recommendedName>
        <fullName evidence="3 6">Queuosine 5'-phosphate N-glycosylase/hydrolase</fullName>
        <ecNumber evidence="6">3.2.2.-</ecNumber>
    </recommendedName>
    <alternativeName>
        <fullName evidence="4 6">Queuosine-nucleotide N-glycosylase/hydrolase</fullName>
    </alternativeName>
</protein>
<keyword evidence="7 8" id="KW-0812">Transmembrane</keyword>
<dbReference type="GO" id="GO:0016787">
    <property type="term" value="F:hydrolase activity"/>
    <property type="evidence" value="ECO:0007669"/>
    <property type="project" value="UniProtKB-KW"/>
</dbReference>
<reference evidence="9" key="1">
    <citation type="submission" date="2015-09" db="EMBL/GenBank/DDBJ databases">
        <authorList>
            <consortium name="Pathogen Informatics"/>
        </authorList>
    </citation>
    <scope>NUCLEOTIDE SEQUENCE [LARGE SCALE GENOMIC DNA]</scope>
    <source>
        <strain evidence="9">Lake Konstanz</strain>
    </source>
</reference>
<keyword evidence="9" id="KW-1185">Reference proteome</keyword>
<evidence type="ECO:0000256" key="4">
    <source>
        <dbReference type="ARBA" id="ARBA00035393"/>
    </source>
</evidence>
<evidence type="ECO:0000256" key="6">
    <source>
        <dbReference type="RuleBase" id="RU365002"/>
    </source>
</evidence>
<dbReference type="Proteomes" id="UP000051952">
    <property type="component" value="Unassembled WGS sequence"/>
</dbReference>
<dbReference type="EMBL" id="CYKH01000567">
    <property type="protein sequence ID" value="CUG06198.1"/>
    <property type="molecule type" value="Genomic_DNA"/>
</dbReference>
<dbReference type="VEuPathDB" id="TriTrypDB:BSAL_71950"/>
<comment type="similarity">
    <text evidence="2 6">Belongs to the QNG1 protein family.</text>
</comment>
<dbReference type="EC" id="3.2.2.-" evidence="6"/>
<evidence type="ECO:0000256" key="7">
    <source>
        <dbReference type="SAM" id="Phobius"/>
    </source>
</evidence>
<dbReference type="OrthoDB" id="416777at2759"/>
<evidence type="ECO:0000256" key="1">
    <source>
        <dbReference type="ARBA" id="ARBA00022801"/>
    </source>
</evidence>
<keyword evidence="1 6" id="KW-0378">Hydrolase</keyword>